<feature type="transmembrane region" description="Helical" evidence="6">
    <location>
        <begin position="50"/>
        <end position="71"/>
    </location>
</feature>
<dbReference type="GeneID" id="54330711"/>
<evidence type="ECO:0000256" key="6">
    <source>
        <dbReference type="SAM" id="Phobius"/>
    </source>
</evidence>
<feature type="domain" description="Major facilitator superfamily (MFS) profile" evidence="7">
    <location>
        <begin position="52"/>
        <end position="510"/>
    </location>
</feature>
<feature type="transmembrane region" description="Helical" evidence="6">
    <location>
        <begin position="178"/>
        <end position="201"/>
    </location>
</feature>
<evidence type="ECO:0000256" key="2">
    <source>
        <dbReference type="ARBA" id="ARBA00008335"/>
    </source>
</evidence>
<reference evidence="8 9" key="1">
    <citation type="submission" date="2019-08" db="EMBL/GenBank/DDBJ databases">
        <title>The genome sequence of a newly discovered highly antifungal drug resistant Aspergillus species, Aspergillus tanneri NIH 1004.</title>
        <authorList>
            <person name="Mounaud S."/>
            <person name="Singh I."/>
            <person name="Joardar V."/>
            <person name="Pakala S."/>
            <person name="Pakala S."/>
            <person name="Venepally P."/>
            <person name="Chung J.K."/>
            <person name="Losada L."/>
            <person name="Nierman W.C."/>
        </authorList>
    </citation>
    <scope>NUCLEOTIDE SEQUENCE [LARGE SCALE GENOMIC DNA]</scope>
    <source>
        <strain evidence="8 9">NIH1004</strain>
    </source>
</reference>
<dbReference type="RefSeq" id="XP_033425937.1">
    <property type="nucleotide sequence ID" value="XM_033572622.1"/>
</dbReference>
<dbReference type="Proteomes" id="UP000324241">
    <property type="component" value="Unassembled WGS sequence"/>
</dbReference>
<gene>
    <name evidence="8" type="ORF">ATNIH1004_008009</name>
</gene>
<keyword evidence="4 6" id="KW-1133">Transmembrane helix</keyword>
<dbReference type="InterPro" id="IPR011701">
    <property type="entry name" value="MFS"/>
</dbReference>
<feature type="transmembrane region" description="Helical" evidence="6">
    <location>
        <begin position="122"/>
        <end position="141"/>
    </location>
</feature>
<keyword evidence="5 6" id="KW-0472">Membrane</keyword>
<dbReference type="InterPro" id="IPR020846">
    <property type="entry name" value="MFS_dom"/>
</dbReference>
<feature type="transmembrane region" description="Helical" evidence="6">
    <location>
        <begin position="282"/>
        <end position="308"/>
    </location>
</feature>
<feature type="transmembrane region" description="Helical" evidence="6">
    <location>
        <begin position="91"/>
        <end position="110"/>
    </location>
</feature>
<dbReference type="GO" id="GO:0016020">
    <property type="term" value="C:membrane"/>
    <property type="evidence" value="ECO:0007669"/>
    <property type="project" value="UniProtKB-SubCell"/>
</dbReference>
<organism evidence="8 9">
    <name type="scientific">Aspergillus tanneri</name>
    <dbReference type="NCBI Taxonomy" id="1220188"/>
    <lineage>
        <taxon>Eukaryota</taxon>
        <taxon>Fungi</taxon>
        <taxon>Dikarya</taxon>
        <taxon>Ascomycota</taxon>
        <taxon>Pezizomycotina</taxon>
        <taxon>Eurotiomycetes</taxon>
        <taxon>Eurotiomycetidae</taxon>
        <taxon>Eurotiales</taxon>
        <taxon>Aspergillaceae</taxon>
        <taxon>Aspergillus</taxon>
        <taxon>Aspergillus subgen. Circumdati</taxon>
    </lineage>
</organism>
<evidence type="ECO:0000256" key="3">
    <source>
        <dbReference type="ARBA" id="ARBA00022692"/>
    </source>
</evidence>
<dbReference type="PANTHER" id="PTHR23502:SF68">
    <property type="entry name" value="MULTIDRUG TRANSPORTER, PUTATIVE (AFU_ORTHOLOGUE AFUA_3G01120)-RELATED"/>
    <property type="match status" value="1"/>
</dbReference>
<comment type="caution">
    <text evidence="8">The sequence shown here is derived from an EMBL/GenBank/DDBJ whole genome shotgun (WGS) entry which is preliminary data.</text>
</comment>
<dbReference type="EMBL" id="QUQM01000007">
    <property type="protein sequence ID" value="KAA8646576.1"/>
    <property type="molecule type" value="Genomic_DNA"/>
</dbReference>
<dbReference type="Pfam" id="PF07690">
    <property type="entry name" value="MFS_1"/>
    <property type="match status" value="1"/>
</dbReference>
<feature type="transmembrane region" description="Helical" evidence="6">
    <location>
        <begin position="207"/>
        <end position="227"/>
    </location>
</feature>
<feature type="transmembrane region" description="Helical" evidence="6">
    <location>
        <begin position="320"/>
        <end position="340"/>
    </location>
</feature>
<comment type="similarity">
    <text evidence="2">Belongs to the major facilitator superfamily.</text>
</comment>
<dbReference type="PANTHER" id="PTHR23502">
    <property type="entry name" value="MAJOR FACILITATOR SUPERFAMILY"/>
    <property type="match status" value="1"/>
</dbReference>
<dbReference type="GO" id="GO:0022857">
    <property type="term" value="F:transmembrane transporter activity"/>
    <property type="evidence" value="ECO:0007669"/>
    <property type="project" value="InterPro"/>
</dbReference>
<evidence type="ECO:0000256" key="4">
    <source>
        <dbReference type="ARBA" id="ARBA00022989"/>
    </source>
</evidence>
<dbReference type="AlphaFoldDB" id="A0A5M9MKZ0"/>
<keyword evidence="3 6" id="KW-0812">Transmembrane</keyword>
<name>A0A5M9MKZ0_9EURO</name>
<protein>
    <recommendedName>
        <fullName evidence="7">Major facilitator superfamily (MFS) profile domain-containing protein</fullName>
    </recommendedName>
</protein>
<sequence>MSKDQPSQISLEVHDQEAQITHVPIDTHIVDFDGPDDPENPTNWPRWKKVVTVVIVCALRLVPPLGTSMMAPASKNIQHDLRFQSEEAASFVVSAYVIGFGIGPMFLAPLSEIYGRNKIYKIGSFVFTAFTVGCALSQNLATLVACRFLAGLVGGAPTTNAGGTIADMIPIGRRGAILSLFSGVDVVAPVLGPTAGGYIAVELGWRWIFWLLSILNGTVCIACILLLQETYHPVILARKVNRLRKVTGNKELRAKERTTKPLKELLGGAVLRPIRVLMFSPIILALSLYMSFVYGLIYILFTTLSIVFQGMYGFDTGAAGLTFLGFGVGMVLALLVAGYFNDYIHNQLSRKHGEEKPEFVPTIAPRTYMHLSFDADRSHQVPPPVPNIWCTRSSYRAICVWVVGVLPRALDPSHYWYQLCWCLQVPTQAYIIDAFPRHCASALAANNLRSSTSGGTLPLAGPSLYENLGYGWGNSLLAFLSLSFGVLPIVFYRLRGLLGLVSGDEILSTV</sequence>
<accession>A0A5M9MKZ0</accession>
<dbReference type="InterPro" id="IPR036259">
    <property type="entry name" value="MFS_trans_sf"/>
</dbReference>
<evidence type="ECO:0000313" key="9">
    <source>
        <dbReference type="Proteomes" id="UP000324241"/>
    </source>
</evidence>
<dbReference type="Gene3D" id="1.20.1250.20">
    <property type="entry name" value="MFS general substrate transporter like domains"/>
    <property type="match status" value="1"/>
</dbReference>
<evidence type="ECO:0000259" key="7">
    <source>
        <dbReference type="PROSITE" id="PS50850"/>
    </source>
</evidence>
<evidence type="ECO:0000256" key="5">
    <source>
        <dbReference type="ARBA" id="ARBA00023136"/>
    </source>
</evidence>
<dbReference type="OrthoDB" id="5296287at2759"/>
<evidence type="ECO:0000256" key="1">
    <source>
        <dbReference type="ARBA" id="ARBA00004141"/>
    </source>
</evidence>
<evidence type="ECO:0000313" key="8">
    <source>
        <dbReference type="EMBL" id="KAA8646576.1"/>
    </source>
</evidence>
<feature type="transmembrane region" description="Helical" evidence="6">
    <location>
        <begin position="476"/>
        <end position="494"/>
    </location>
</feature>
<dbReference type="PROSITE" id="PS50850">
    <property type="entry name" value="MFS"/>
    <property type="match status" value="1"/>
</dbReference>
<feature type="transmembrane region" description="Helical" evidence="6">
    <location>
        <begin position="147"/>
        <end position="166"/>
    </location>
</feature>
<comment type="subcellular location">
    <subcellularLocation>
        <location evidence="1">Membrane</location>
        <topology evidence="1">Multi-pass membrane protein</topology>
    </subcellularLocation>
</comment>
<dbReference type="VEuPathDB" id="FungiDB:EYZ11_010907"/>
<dbReference type="SUPFAM" id="SSF103473">
    <property type="entry name" value="MFS general substrate transporter"/>
    <property type="match status" value="1"/>
</dbReference>
<proteinExistence type="inferred from homology"/>